<evidence type="ECO:0000256" key="1">
    <source>
        <dbReference type="SAM" id="MobiDB-lite"/>
    </source>
</evidence>
<feature type="transmembrane region" description="Helical" evidence="2">
    <location>
        <begin position="21"/>
        <end position="41"/>
    </location>
</feature>
<proteinExistence type="predicted"/>
<dbReference type="EMBL" id="VOHK01000001">
    <property type="protein sequence ID" value="TWT23557.1"/>
    <property type="molecule type" value="Genomic_DNA"/>
</dbReference>
<keyword evidence="2" id="KW-0812">Transmembrane</keyword>
<organism evidence="3 4">
    <name type="scientific">Luteimonas marina</name>
    <dbReference type="NCBI Taxonomy" id="488485"/>
    <lineage>
        <taxon>Bacteria</taxon>
        <taxon>Pseudomonadati</taxon>
        <taxon>Pseudomonadota</taxon>
        <taxon>Gammaproteobacteria</taxon>
        <taxon>Lysobacterales</taxon>
        <taxon>Lysobacteraceae</taxon>
        <taxon>Luteimonas</taxon>
    </lineage>
</organism>
<gene>
    <name evidence="3" type="ORF">FQY83_02655</name>
</gene>
<evidence type="ECO:0000313" key="3">
    <source>
        <dbReference type="EMBL" id="TWT23557.1"/>
    </source>
</evidence>
<keyword evidence="4" id="KW-1185">Reference proteome</keyword>
<keyword evidence="2" id="KW-1133">Transmembrane helix</keyword>
<protein>
    <submittedName>
        <fullName evidence="3">Type II toxin-antitoxin system RelE/ParE family toxin</fullName>
    </submittedName>
</protein>
<accession>A0A5C5UCK0</accession>
<reference evidence="3 4" key="1">
    <citation type="journal article" date="2008" name="Int. J. Syst. Evol. Microbiol.">
        <title>Luteimonas marina sp. nov., isolated from seawater.</title>
        <authorList>
            <person name="Baik K.S."/>
            <person name="Park S.C."/>
            <person name="Kim M.S."/>
            <person name="Kim E.M."/>
            <person name="Park C."/>
            <person name="Chun J."/>
            <person name="Seong C.N."/>
        </authorList>
    </citation>
    <scope>NUCLEOTIDE SEQUENCE [LARGE SCALE GENOMIC DNA]</scope>
    <source>
        <strain evidence="3 4">FR1330</strain>
    </source>
</reference>
<feature type="region of interest" description="Disordered" evidence="1">
    <location>
        <begin position="68"/>
        <end position="194"/>
    </location>
</feature>
<dbReference type="AlphaFoldDB" id="A0A5C5UCK0"/>
<evidence type="ECO:0000256" key="2">
    <source>
        <dbReference type="SAM" id="Phobius"/>
    </source>
</evidence>
<comment type="caution">
    <text evidence="3">The sequence shown here is derived from an EMBL/GenBank/DDBJ whole genome shotgun (WGS) entry which is preliminary data.</text>
</comment>
<dbReference type="OrthoDB" id="9798046at2"/>
<evidence type="ECO:0000313" key="4">
    <source>
        <dbReference type="Proteomes" id="UP000319980"/>
    </source>
</evidence>
<sequence length="289" mass="31883">MSDASNRVEAGDSPRIERLQPWIAALLSALLHLLCLLVAMLSPTPVVTPPDSASSSNWVQVDFIGETDEADQQPPMPPSGTAAADEPADQRPPPTTSRLQSTPVIQAEDPARPDPVQRPSVPQPQPRPPRDASAQRRTQAPAANPPPSTRRRPEAWGQPPGLIVQQVAPRDAGHAPSPRRSRGDSHDPTATEASLEMDGYQVYYDLRSEQRLRAWRDQGMSEVFIPLPGTRRYMVCPLEIALNRDSGKCRPLEPDDPEMETIGDARQVISVLQVYRRGELVWRGPGQYR</sequence>
<dbReference type="RefSeq" id="WP_146384768.1">
    <property type="nucleotide sequence ID" value="NZ_VOHK01000001.1"/>
</dbReference>
<name>A0A5C5UCK0_9GAMM</name>
<dbReference type="Proteomes" id="UP000319980">
    <property type="component" value="Unassembled WGS sequence"/>
</dbReference>
<keyword evidence="2" id="KW-0472">Membrane</keyword>